<evidence type="ECO:0000256" key="1">
    <source>
        <dbReference type="ARBA" id="ARBA00006738"/>
    </source>
</evidence>
<dbReference type="SUPFAM" id="SSF52980">
    <property type="entry name" value="Restriction endonuclease-like"/>
    <property type="match status" value="1"/>
</dbReference>
<gene>
    <name evidence="4" type="ORF">OXH18_20440</name>
</gene>
<dbReference type="InterPro" id="IPR003509">
    <property type="entry name" value="UPF0102_YraN-like"/>
</dbReference>
<dbReference type="HAMAP" id="MF_00048">
    <property type="entry name" value="UPF0102"/>
    <property type="match status" value="1"/>
</dbReference>
<evidence type="ECO:0000256" key="2">
    <source>
        <dbReference type="HAMAP-Rule" id="MF_00048"/>
    </source>
</evidence>
<protein>
    <recommendedName>
        <fullName evidence="2">UPF0102 protein OXH18_20440</fullName>
    </recommendedName>
</protein>
<dbReference type="EMBL" id="CP113797">
    <property type="protein sequence ID" value="WAL59518.1"/>
    <property type="molecule type" value="Genomic_DNA"/>
</dbReference>
<keyword evidence="5" id="KW-1185">Reference proteome</keyword>
<comment type="similarity">
    <text evidence="1 2">Belongs to the UPF0102 family.</text>
</comment>
<evidence type="ECO:0000256" key="3">
    <source>
        <dbReference type="SAM" id="MobiDB-lite"/>
    </source>
</evidence>
<dbReference type="PANTHER" id="PTHR34039:SF1">
    <property type="entry name" value="UPF0102 PROTEIN YRAN"/>
    <property type="match status" value="1"/>
</dbReference>
<organism evidence="4 5">
    <name type="scientific">Thermocoleostomius sinensis A174</name>
    <dbReference type="NCBI Taxonomy" id="2016057"/>
    <lineage>
        <taxon>Bacteria</taxon>
        <taxon>Bacillati</taxon>
        <taxon>Cyanobacteriota</taxon>
        <taxon>Cyanophyceae</taxon>
        <taxon>Oculatellales</taxon>
        <taxon>Oculatellaceae</taxon>
        <taxon>Thermocoleostomius</taxon>
    </lineage>
</organism>
<dbReference type="GO" id="GO:0003676">
    <property type="term" value="F:nucleic acid binding"/>
    <property type="evidence" value="ECO:0007669"/>
    <property type="project" value="InterPro"/>
</dbReference>
<dbReference type="Pfam" id="PF02021">
    <property type="entry name" value="UPF0102"/>
    <property type="match status" value="1"/>
</dbReference>
<feature type="compositionally biased region" description="Low complexity" evidence="3">
    <location>
        <begin position="13"/>
        <end position="24"/>
    </location>
</feature>
<dbReference type="RefSeq" id="WP_268609313.1">
    <property type="nucleotide sequence ID" value="NZ_CP113797.1"/>
</dbReference>
<dbReference type="Gene3D" id="3.40.1350.10">
    <property type="match status" value="1"/>
</dbReference>
<dbReference type="CDD" id="cd20736">
    <property type="entry name" value="PoNe_Nuclease"/>
    <property type="match status" value="1"/>
</dbReference>
<dbReference type="NCBIfam" id="TIGR00252">
    <property type="entry name" value="YraN family protein"/>
    <property type="match status" value="1"/>
</dbReference>
<dbReference type="InterPro" id="IPR011856">
    <property type="entry name" value="tRNA_endonuc-like_dom_sf"/>
</dbReference>
<dbReference type="InterPro" id="IPR011335">
    <property type="entry name" value="Restrct_endonuc-II-like"/>
</dbReference>
<dbReference type="PANTHER" id="PTHR34039">
    <property type="entry name" value="UPF0102 PROTEIN YRAN"/>
    <property type="match status" value="1"/>
</dbReference>
<feature type="region of interest" description="Disordered" evidence="3">
    <location>
        <begin position="1"/>
        <end position="25"/>
    </location>
</feature>
<sequence length="183" mass="20553">MTIPPPSAPQPRSPRSSSTQSTKASTRETGLWAEALVAQWLKQQGWKILQQRWHCRWGELDLVAHQPHRQANEATIAFVEVKARSSKSWDLNGRSAITKQKQSKLGKAAALFLAEHPPLMHLPCRFDVALVQVHPRFAKSNRCDRFSPDSPSEIIIQLGQPIGFPSCCLSLQHYIPAAFELLE</sequence>
<name>A0A9E8ZAF1_9CYAN</name>
<dbReference type="KEGG" id="tsin:OXH18_20440"/>
<evidence type="ECO:0000313" key="5">
    <source>
        <dbReference type="Proteomes" id="UP001163152"/>
    </source>
</evidence>
<evidence type="ECO:0000313" key="4">
    <source>
        <dbReference type="EMBL" id="WAL59518.1"/>
    </source>
</evidence>
<feature type="compositionally biased region" description="Pro residues" evidence="3">
    <location>
        <begin position="1"/>
        <end position="12"/>
    </location>
</feature>
<dbReference type="AlphaFoldDB" id="A0A9E8ZAF1"/>
<reference evidence="4" key="1">
    <citation type="submission" date="2022-12" db="EMBL/GenBank/DDBJ databases">
        <title>Polyphasic identification of a Novel Hot-Spring Cyanobacterium Ocullathermofonsia sinensis gen nov. sp. nov. and Genomic Insights on its Adaptations to the Thermal Habitat.</title>
        <authorList>
            <person name="Daroch M."/>
            <person name="Tang J."/>
            <person name="Jiang Y."/>
        </authorList>
    </citation>
    <scope>NUCLEOTIDE SEQUENCE</scope>
    <source>
        <strain evidence="4">PKUAC-SCTA174</strain>
    </source>
</reference>
<accession>A0A9E8ZAF1</accession>
<dbReference type="Proteomes" id="UP001163152">
    <property type="component" value="Chromosome"/>
</dbReference>
<proteinExistence type="inferred from homology"/>